<protein>
    <submittedName>
        <fullName evidence="6">Filamentous hemagglutinin N-terminal domain-containing protein</fullName>
    </submittedName>
</protein>
<evidence type="ECO:0000256" key="1">
    <source>
        <dbReference type="ARBA" id="ARBA00004613"/>
    </source>
</evidence>
<evidence type="ECO:0000313" key="6">
    <source>
        <dbReference type="EMBL" id="APA87214.2"/>
    </source>
</evidence>
<keyword evidence="3" id="KW-0732">Signal</keyword>
<comment type="subcellular location">
    <subcellularLocation>
        <location evidence="1">Secreted</location>
    </subcellularLocation>
</comment>
<reference evidence="6" key="2">
    <citation type="submission" date="2021-06" db="EMBL/GenBank/DDBJ databases">
        <authorList>
            <person name="Rogers T.H."/>
            <person name="Ramsay J.P."/>
            <person name="Wang P."/>
            <person name="Terpolilli J."/>
        </authorList>
    </citation>
    <scope>NUCLEOTIDE SEQUENCE</scope>
    <source>
        <strain evidence="6">WSM5005</strain>
    </source>
</reference>
<dbReference type="PANTHER" id="PTHR12338">
    <property type="entry name" value="AUTOTRANSPORTER"/>
    <property type="match status" value="1"/>
</dbReference>
<dbReference type="KEGG" id="pspw:BJG93_16880"/>
<dbReference type="EMBL" id="CP017562">
    <property type="protein sequence ID" value="APA87214.2"/>
    <property type="molecule type" value="Genomic_DNA"/>
</dbReference>
<reference evidence="6" key="1">
    <citation type="submission" date="2016-09" db="EMBL/GenBank/DDBJ databases">
        <title>The Complete Genome of Burkholderia sprentiae wsm5005.</title>
        <authorList>
            <person name="De Meyer S."/>
            <person name="Wang P."/>
            <person name="Terpolilli J."/>
        </authorList>
    </citation>
    <scope>NUCLEOTIDE SEQUENCE [LARGE SCALE GENOMIC DNA]</scope>
    <source>
        <strain evidence="6">WSM5005</strain>
    </source>
</reference>
<dbReference type="InterPro" id="IPR024973">
    <property type="entry name" value="ESPR"/>
</dbReference>
<dbReference type="InterPro" id="IPR012334">
    <property type="entry name" value="Pectin_lyas_fold"/>
</dbReference>
<dbReference type="Pfam" id="PF18657">
    <property type="entry name" value="YDG"/>
    <property type="match status" value="11"/>
</dbReference>
<evidence type="ECO:0000256" key="2">
    <source>
        <dbReference type="ARBA" id="ARBA00022525"/>
    </source>
</evidence>
<organism evidence="6 7">
    <name type="scientific">Paraburkholderia sprentiae WSM5005</name>
    <dbReference type="NCBI Taxonomy" id="754502"/>
    <lineage>
        <taxon>Bacteria</taxon>
        <taxon>Pseudomonadati</taxon>
        <taxon>Pseudomonadota</taxon>
        <taxon>Betaproteobacteria</taxon>
        <taxon>Burkholderiales</taxon>
        <taxon>Burkholderiaceae</taxon>
        <taxon>Paraburkholderia</taxon>
    </lineage>
</organism>
<dbReference type="Pfam" id="PF13018">
    <property type="entry name" value="ESPR"/>
    <property type="match status" value="1"/>
</dbReference>
<dbReference type="SMART" id="SM00912">
    <property type="entry name" value="Haemagg_act"/>
    <property type="match status" value="1"/>
</dbReference>
<dbReference type="Pfam" id="PF05860">
    <property type="entry name" value="TPS"/>
    <property type="match status" value="1"/>
</dbReference>
<gene>
    <name evidence="6" type="ORF">BJG93_16880</name>
</gene>
<accession>A0A1I9YLN1</accession>
<feature type="region of interest" description="Disordered" evidence="4">
    <location>
        <begin position="2251"/>
        <end position="2298"/>
    </location>
</feature>
<evidence type="ECO:0000256" key="3">
    <source>
        <dbReference type="ARBA" id="ARBA00022729"/>
    </source>
</evidence>
<dbReference type="PANTHER" id="PTHR12338:SF8">
    <property type="entry name" value="HEME_HEMOPEXIN-BINDING PROTEIN"/>
    <property type="match status" value="1"/>
</dbReference>
<dbReference type="Proteomes" id="UP000179860">
    <property type="component" value="Chromosome 2"/>
</dbReference>
<dbReference type="Gene3D" id="2.160.20.10">
    <property type="entry name" value="Single-stranded right-handed beta-helix, Pectin lyase-like"/>
    <property type="match status" value="1"/>
</dbReference>
<dbReference type="SUPFAM" id="SSF51126">
    <property type="entry name" value="Pectin lyase-like"/>
    <property type="match status" value="1"/>
</dbReference>
<sequence>MKRASLNHVYRLVWSASSDAWVAVAENASARGKGSRASRQLTAALLAVAVGSAASAAWAGGPLPSGGAITAGSGNIAQAGTQMVVTQTSGRMVTNWRSFDVGSNASVQFVQPGRDSVALNRVVGGGGPSQILGKLSGNGQVWLVNPGGVMIGKGAQINVGGLVASSLNISDDDFLAGKARFTGGATGGAVINQGNITASGGVVALIGPQVSSSGTISTPNGSVAMAAGDAVSLDFDGDGLVSVNVDRGVLNALVRNDGKISADGGSVVLSARAADAAVSSVVNNTGVIEAKSLESRNGRIVLDNDTANGTTAVSGTLDVSSASGSGGNIVVAGTDIAVNGATLNASGATGGGTVKVGGGLKGEDASVGNAHSVTTGGDVNVYADATNTGNGGTVTFWSDGNNDFAGNIFIRGGANGGDGGLAEVSGKGGLHYTGLTNALAPKGITGDLLLDPTTIEIYGGDDPGTGATSGWDSSSSTGDMKIYEGTLEKQTANVALLASGDITFEDLNKNGAGSTIASTTTHAAPTNDGLTKAYVTGDGMITMQPGVSVYVESVSSTKSSIQFLNSSNTLAVSGNAFIYIEGGGSGTGTIGQPLNSNGQLVTGNYGVFNLVVGSDTDLTNPSYNLGPANMPAHVGTNYQLGTAYTTLADHPAPGSITLLGADGLAVNGDLTTHGGYIRVSGDSDSGGVGNVILSHNVTTNNGNLYLGFGYTDDTSYALLSGVTNLGSGQLYTGLDIAKAKGFTGSSVNNTYNQYVMGWSGLGGKSGGVILGGQLIVSQSNLDLTGYTIQGGADIQNTTGSVSLGNVTMTTTDKATGHATTSSVVGLQGSQITLDSSAVINGLNSVDLQIKSQNASDNLFLNNTQGVMVGDGTVKRDGTVTGQTGRSSFISEADLAKLQADGVRSLIIGRADGTGTTEVESSTNSAGAAVTPGFTFTVPGELGLINGNIVVNGPLSNSSGSVVLQAVNARDGIDQAGTLPSAGHAWTPGVANNDNITGNVTITGNGTVAAGSDIIASSANGNFVNDRGSDAFSAGGRWLTYSTSPDMDVTGGLTYDFKVYNAAYLDADGAFAQADGTYSYANGTQSDTHPDTRLIDGTHTLSQLLTLSGGSGATAFDNSTVNGKVYKISPTVEATFVGAVTKTYDGTTGLTNTTVTYQDGTTGSALTVNGNVKLVSNGIDGDNVQVAVSQAGLTSAQFSDKNANPDGSVSVGAGTVTVANGKTVSATGVTIGTATNGGDSNSADDDVAGHQIRAYGYNLSGGTGGVGATGGAIQGDIGVINQATVTVSATASNKVYDGTKAATLSNPQVVTGVLAGDAGKVAVTGTTGVFSDRNAASGKSVYGTGLTLTGAEAGNYAIDYGSAVATAGITAKSVTATATVGDKVYDGTTTAQLGNVTLAGLVGSDTVSAAGSTGSFDTKNVGTGKSVDGSGLSLAGTDAGNYVLDTSAQVATAAITPKSVTATATAGDKVYDGTTTAQLGNVTLAGLVGSDTVSAAGSTGSFDTKNVGTGKSVDGSGLSLAGTDAGNYVLDTSAQVATAAITPKSVTATATAGDKVYDGTTTAQLGNVTLAGLVGSDTVSAAGSTGSFDTKNVGTGKSVDGSGLSLAGTDAGNYVLDTSAQVATAAITPKSVTATATAGDKVYDGTTTAQLGNVTLAGLVGSDTVSAAGSTGSFDTKNVGTGKSVDGSGLSLAGTDAGNYVLDTSAQVATAAITPKSVTATATAGDKVYDGTTTAQLGNVTLAGLVGSDTVSAAGSTGSFDTKNVGTGKSVDGSGLSLAGTDAGNYVLDTSAKVATAAITPKSITATATAGDKVYDGTTTAQLGNVTLAGLVGSDTVSAAGSTGSFDTKNVGTGKSVDGSGLSLAGTDARNYVLDTSAQVATAAITPKSVTATATAGDKVYDGTTTAQLGNVTLAGLVGSDTVSAAGSTGSFDTKNVGTGKSVDGSGLSLAGTDAGNYVLDTSAQVATAAITPKSVTATATAGDKVYDGTTTAQLGNVTLAGLVGSDTVSAAGSTGSFDTKNVGTGKSVDGSGLSLAGTDAGNYVLDTSAQVATAAITPKSVTATATAGDKTYDGTTAEHLTDVKPTAGDVVSGDDLRVAGNTGTFADKNAGAQKAVFGAGLSLTGADAGNYVLDGSSAVATASIAPKSIAATATVAGKTFDGNTNAQLSDVVLNAGDIVAGDDIHVNGGRGSFADQNVGRSKSVSGSGLSLAGTDAGNYVLDTHAEVGKADIVANYSPVAAVAPVQGVNGTAKSDQNASGSGSNTAGNGIATRDGAPQSIAGLYDAPRPGSAPQGANDANAVTTVLDTSIVRANGWTSLALGDEKEQPATHNTLVLYRAEAAHKLDNKGTFEVVDQGNDIALEGVANLAFKTPDLAGQGSDWVHGVVARADGELIEMHVRLLNDGTLVVNLPSNIAHQRDEDAASYGLAVAKKQLGVHVQAIKAVVLEASNSQQG</sequence>
<dbReference type="STRING" id="754502.BJG93_16880"/>
<dbReference type="InterPro" id="IPR011050">
    <property type="entry name" value="Pectin_lyase_fold/virulence"/>
</dbReference>
<dbReference type="NCBIfam" id="TIGR01901">
    <property type="entry name" value="adhes_NPXG"/>
    <property type="match status" value="1"/>
</dbReference>
<dbReference type="GO" id="GO:0005576">
    <property type="term" value="C:extracellular region"/>
    <property type="evidence" value="ECO:0007669"/>
    <property type="project" value="UniProtKB-SubCell"/>
</dbReference>
<dbReference type="InterPro" id="IPR041248">
    <property type="entry name" value="YDG"/>
</dbReference>
<evidence type="ECO:0000259" key="5">
    <source>
        <dbReference type="SMART" id="SM00912"/>
    </source>
</evidence>
<feature type="domain" description="Filamentous haemagglutinin FhaB/tRNA nuclease CdiA-like TPS" evidence="5">
    <location>
        <begin position="60"/>
        <end position="173"/>
    </location>
</feature>
<proteinExistence type="predicted"/>
<keyword evidence="7" id="KW-1185">Reference proteome</keyword>
<dbReference type="RefSeq" id="WP_231337510.1">
    <property type="nucleotide sequence ID" value="NZ_CP017562.2"/>
</dbReference>
<keyword evidence="2" id="KW-0964">Secreted</keyword>
<name>A0A1I9YLN1_9BURK</name>
<evidence type="ECO:0000256" key="4">
    <source>
        <dbReference type="SAM" id="MobiDB-lite"/>
    </source>
</evidence>
<dbReference type="InterPro" id="IPR008638">
    <property type="entry name" value="FhaB/CdiA-like_TPS"/>
</dbReference>
<evidence type="ECO:0000313" key="7">
    <source>
        <dbReference type="Proteomes" id="UP000179860"/>
    </source>
</evidence>
<dbReference type="InterPro" id="IPR050909">
    <property type="entry name" value="Bact_Autotransporter_VF"/>
</dbReference>
<feature type="compositionally biased region" description="Low complexity" evidence="4">
    <location>
        <begin position="2257"/>
        <end position="2271"/>
    </location>
</feature>